<reference evidence="1" key="1">
    <citation type="journal article" date="2011" name="PLoS Biol.">
        <title>Gene gain and loss during evolution of obligate parasitism in the white rust pathogen of Arabidopsis thaliana.</title>
        <authorList>
            <person name="Kemen E."/>
            <person name="Gardiner A."/>
            <person name="Schultz-Larsen T."/>
            <person name="Kemen A.C."/>
            <person name="Balmuth A.L."/>
            <person name="Robert-Seilaniantz A."/>
            <person name="Bailey K."/>
            <person name="Holub E."/>
            <person name="Studholme D.J."/>
            <person name="Maclean D."/>
            <person name="Jones J.D."/>
        </authorList>
    </citation>
    <scope>NUCLEOTIDE SEQUENCE</scope>
</reference>
<dbReference type="EMBL" id="FR824136">
    <property type="protein sequence ID" value="CCA20302.1"/>
    <property type="molecule type" value="Genomic_DNA"/>
</dbReference>
<proteinExistence type="predicted"/>
<sequence length="376" mass="43847">MAVVCLLWTKEYITFEFNCPMKGAFYKLLLLPILRPLDYSHAREYIKLAVKRIEPSNSEDGIYFVVEQDGYTGDWYFVTGSDTEEGIPTGKRFRYKVRDKKHRHQGSSSWRDGGNTFQESKRIRTGSFQAPHWDQHQRWNEIPQQPLDMNNKMRKDWIKAANRLHQDEKFWTAEPIGLKFGLKIETSEQSASIKIWPQHTRKMIYESDATTSSRRIYSPFQLLELAPYTFSFEWTDSNEPRLYFTCDLELNQEQQLQGHDQHLYPGHNQGSKKPSHHISYITVEVSTSYPDPGTDSNSGSDTSDLIEADFVSAIPIDNQKVTFEYSIMVSKVPNWIFDLIQKKIKDALNVPTVDNFRCKDLEELSMPSNKFSIPRF</sequence>
<dbReference type="EMBL" id="FR824371">
    <property type="protein sequence ID" value="CCA25862.1"/>
    <property type="molecule type" value="Genomic_DNA"/>
</dbReference>
<evidence type="ECO:0000313" key="2">
    <source>
        <dbReference type="EMBL" id="CCA25862.1"/>
    </source>
</evidence>
<evidence type="ECO:0000313" key="1">
    <source>
        <dbReference type="EMBL" id="CCA20302.1"/>
    </source>
</evidence>
<accession>F0WGE1</accession>
<gene>
    <name evidence="1" type="primary">AlNc14C91G5673</name>
    <name evidence="2" type="synonym">AlNc14C326G10650</name>
    <name evidence="1" type="ORF">ALNC14_064450</name>
    <name evidence="2" type="ORF">ALNC14_120060</name>
</gene>
<name>F0WGE1_9STRA</name>
<reference evidence="1" key="2">
    <citation type="submission" date="2011-02" db="EMBL/GenBank/DDBJ databases">
        <authorList>
            <person name="MacLean D."/>
        </authorList>
    </citation>
    <scope>NUCLEOTIDE SEQUENCE</scope>
</reference>
<organism evidence="1">
    <name type="scientific">Albugo laibachii Nc14</name>
    <dbReference type="NCBI Taxonomy" id="890382"/>
    <lineage>
        <taxon>Eukaryota</taxon>
        <taxon>Sar</taxon>
        <taxon>Stramenopiles</taxon>
        <taxon>Oomycota</taxon>
        <taxon>Peronosporomycetes</taxon>
        <taxon>Albuginales</taxon>
        <taxon>Albuginaceae</taxon>
        <taxon>Albugo</taxon>
    </lineage>
</organism>
<dbReference type="AlphaFoldDB" id="F0WGE1"/>
<dbReference type="HOGENOM" id="CLU_736540_0_0_1"/>
<protein>
    <submittedName>
        <fullName evidence="2">AlNc14C326G10650 protein</fullName>
    </submittedName>
    <submittedName>
        <fullName evidence="1">AlNc14C91G5673 protein</fullName>
    </submittedName>
</protein>